<evidence type="ECO:0000313" key="7">
    <source>
        <dbReference type="Proteomes" id="UP000566324"/>
    </source>
</evidence>
<dbReference type="InterPro" id="IPR028989">
    <property type="entry name" value="RimP_N"/>
</dbReference>
<dbReference type="PANTHER" id="PTHR33867">
    <property type="entry name" value="RIBOSOME MATURATION FACTOR RIMP"/>
    <property type="match status" value="1"/>
</dbReference>
<proteinExistence type="inferred from homology"/>
<dbReference type="NCBIfam" id="NF011229">
    <property type="entry name" value="PRK14636.1"/>
    <property type="match status" value="1"/>
</dbReference>
<protein>
    <recommendedName>
        <fullName evidence="3">Ribosome maturation factor RimP</fullName>
    </recommendedName>
</protein>
<evidence type="ECO:0000256" key="1">
    <source>
        <dbReference type="ARBA" id="ARBA00022490"/>
    </source>
</evidence>
<dbReference type="EMBL" id="JACHNZ010000010">
    <property type="protein sequence ID" value="MBB4631539.1"/>
    <property type="molecule type" value="Genomic_DNA"/>
</dbReference>
<evidence type="ECO:0000256" key="3">
    <source>
        <dbReference type="HAMAP-Rule" id="MF_01077"/>
    </source>
</evidence>
<comment type="caution">
    <text evidence="6">The sequence shown here is derived from an EMBL/GenBank/DDBJ whole genome shotgun (WGS) entry which is preliminary data.</text>
</comment>
<organism evidence="6 7">
    <name type="scientific">Sphingosinicella soli</name>
    <dbReference type="NCBI Taxonomy" id="333708"/>
    <lineage>
        <taxon>Bacteria</taxon>
        <taxon>Pseudomonadati</taxon>
        <taxon>Pseudomonadota</taxon>
        <taxon>Alphaproteobacteria</taxon>
        <taxon>Sphingomonadales</taxon>
        <taxon>Sphingosinicellaceae</taxon>
        <taxon>Sphingosinicella</taxon>
    </lineage>
</organism>
<dbReference type="NCBIfam" id="NF000932">
    <property type="entry name" value="PRK00092.2-5"/>
    <property type="match status" value="1"/>
</dbReference>
<dbReference type="InterPro" id="IPR028998">
    <property type="entry name" value="RimP_C"/>
</dbReference>
<dbReference type="InterPro" id="IPR036847">
    <property type="entry name" value="RimP_C_sf"/>
</dbReference>
<evidence type="ECO:0000256" key="2">
    <source>
        <dbReference type="ARBA" id="ARBA00022517"/>
    </source>
</evidence>
<dbReference type="GO" id="GO:0006412">
    <property type="term" value="P:translation"/>
    <property type="evidence" value="ECO:0007669"/>
    <property type="project" value="TreeGrafter"/>
</dbReference>
<dbReference type="Gene3D" id="3.30.300.70">
    <property type="entry name" value="RimP-like superfamily, N-terminal"/>
    <property type="match status" value="1"/>
</dbReference>
<dbReference type="Proteomes" id="UP000566324">
    <property type="component" value="Unassembled WGS sequence"/>
</dbReference>
<dbReference type="Pfam" id="PF02576">
    <property type="entry name" value="RimP_N"/>
    <property type="match status" value="1"/>
</dbReference>
<comment type="similarity">
    <text evidence="3">Belongs to the RimP family.</text>
</comment>
<dbReference type="RefSeq" id="WP_184066408.1">
    <property type="nucleotide sequence ID" value="NZ_JACHNZ010000010.1"/>
</dbReference>
<evidence type="ECO:0000259" key="5">
    <source>
        <dbReference type="Pfam" id="PF17384"/>
    </source>
</evidence>
<evidence type="ECO:0000313" key="6">
    <source>
        <dbReference type="EMBL" id="MBB4631539.1"/>
    </source>
</evidence>
<dbReference type="InterPro" id="IPR035956">
    <property type="entry name" value="RimP_N_sf"/>
</dbReference>
<keyword evidence="1 3" id="KW-0963">Cytoplasm</keyword>
<sequence>MTDTKALEALVEPIATAMGFNLVRVVMMNGAGGLTLQVMAEDPATRQLTIEQCTSLSRRVSDMLDEKDPIPDEYSLEVSSPGIDRPLTRLQDFTDWSGHVAKIQLAEPLEGRKRFQGHLLGVDDAMVRIAVEGFGETALPFAGIVSAKLVLTDELIKATKPLSDEGADEIDEEEEDD</sequence>
<dbReference type="SUPFAM" id="SSF74942">
    <property type="entry name" value="YhbC-like, C-terminal domain"/>
    <property type="match status" value="1"/>
</dbReference>
<dbReference type="Gene3D" id="2.30.30.180">
    <property type="entry name" value="Ribosome maturation factor RimP, C-terminal domain"/>
    <property type="match status" value="1"/>
</dbReference>
<dbReference type="Pfam" id="PF17384">
    <property type="entry name" value="DUF150_C"/>
    <property type="match status" value="1"/>
</dbReference>
<comment type="subcellular location">
    <subcellularLocation>
        <location evidence="3">Cytoplasm</location>
    </subcellularLocation>
</comment>
<feature type="domain" description="Ribosome maturation factor RimP N-terminal" evidence="4">
    <location>
        <begin position="10"/>
        <end position="84"/>
    </location>
</feature>
<dbReference type="CDD" id="cd01734">
    <property type="entry name" value="YlxS_C"/>
    <property type="match status" value="1"/>
</dbReference>
<evidence type="ECO:0000259" key="4">
    <source>
        <dbReference type="Pfam" id="PF02576"/>
    </source>
</evidence>
<name>A0A7W7B037_9SPHN</name>
<dbReference type="PANTHER" id="PTHR33867:SF1">
    <property type="entry name" value="RIBOSOME MATURATION FACTOR RIMP"/>
    <property type="match status" value="1"/>
</dbReference>
<dbReference type="SUPFAM" id="SSF75420">
    <property type="entry name" value="YhbC-like, N-terminal domain"/>
    <property type="match status" value="1"/>
</dbReference>
<dbReference type="AlphaFoldDB" id="A0A7W7B037"/>
<dbReference type="GO" id="GO:0000028">
    <property type="term" value="P:ribosomal small subunit assembly"/>
    <property type="evidence" value="ECO:0007669"/>
    <property type="project" value="TreeGrafter"/>
</dbReference>
<reference evidence="6 7" key="1">
    <citation type="submission" date="2020-08" db="EMBL/GenBank/DDBJ databases">
        <title>Genomic Encyclopedia of Type Strains, Phase IV (KMG-IV): sequencing the most valuable type-strain genomes for metagenomic binning, comparative biology and taxonomic classification.</title>
        <authorList>
            <person name="Goeker M."/>
        </authorList>
    </citation>
    <scope>NUCLEOTIDE SEQUENCE [LARGE SCALE GENOMIC DNA]</scope>
    <source>
        <strain evidence="6 7">DSM 17328</strain>
    </source>
</reference>
<feature type="domain" description="Ribosome maturation factor RimP C-terminal" evidence="5">
    <location>
        <begin position="87"/>
        <end position="152"/>
    </location>
</feature>
<dbReference type="GO" id="GO:0005829">
    <property type="term" value="C:cytosol"/>
    <property type="evidence" value="ECO:0007669"/>
    <property type="project" value="TreeGrafter"/>
</dbReference>
<gene>
    <name evidence="3" type="primary">rimP</name>
    <name evidence="6" type="ORF">GGQ98_001151</name>
</gene>
<dbReference type="HAMAP" id="MF_01077">
    <property type="entry name" value="RimP"/>
    <property type="match status" value="1"/>
</dbReference>
<keyword evidence="2 3" id="KW-0690">Ribosome biogenesis</keyword>
<dbReference type="InterPro" id="IPR003728">
    <property type="entry name" value="Ribosome_maturation_RimP"/>
</dbReference>
<comment type="function">
    <text evidence="3">Required for maturation of 30S ribosomal subunits.</text>
</comment>
<accession>A0A7W7B037</accession>
<keyword evidence="7" id="KW-1185">Reference proteome</keyword>